<proteinExistence type="predicted"/>
<evidence type="ECO:0000313" key="2">
    <source>
        <dbReference type="Proteomes" id="UP001595701"/>
    </source>
</evidence>
<gene>
    <name evidence="1" type="ORF">ACFOZ0_21070</name>
</gene>
<comment type="caution">
    <text evidence="1">The sequence shown here is derived from an EMBL/GenBank/DDBJ whole genome shotgun (WGS) entry which is preliminary data.</text>
</comment>
<name>A0ABV7SGB1_9ACTN</name>
<keyword evidence="2" id="KW-1185">Reference proteome</keyword>
<evidence type="ECO:0000313" key="1">
    <source>
        <dbReference type="EMBL" id="MFC3575723.1"/>
    </source>
</evidence>
<accession>A0ABV7SGB1</accession>
<sequence>MNTYFAADYKKDASFVTYLAKLLKTDEAILKSTPSLRMDWEIRAGTTSRLQSAYGAQKVATGDPLPESRTVNRALYEEAVGHKP</sequence>
<dbReference type="Proteomes" id="UP001595701">
    <property type="component" value="Unassembled WGS sequence"/>
</dbReference>
<organism evidence="1 2">
    <name type="scientific">Streptomyces yaanensis</name>
    <dbReference type="NCBI Taxonomy" id="1142239"/>
    <lineage>
        <taxon>Bacteria</taxon>
        <taxon>Bacillati</taxon>
        <taxon>Actinomycetota</taxon>
        <taxon>Actinomycetes</taxon>
        <taxon>Kitasatosporales</taxon>
        <taxon>Streptomycetaceae</taxon>
        <taxon>Streptomyces</taxon>
    </lineage>
</organism>
<reference evidence="2" key="1">
    <citation type="journal article" date="2019" name="Int. J. Syst. Evol. Microbiol.">
        <title>The Global Catalogue of Microorganisms (GCM) 10K type strain sequencing project: providing services to taxonomists for standard genome sequencing and annotation.</title>
        <authorList>
            <consortium name="The Broad Institute Genomics Platform"/>
            <consortium name="The Broad Institute Genome Sequencing Center for Infectious Disease"/>
            <person name="Wu L."/>
            <person name="Ma J."/>
        </authorList>
    </citation>
    <scope>NUCLEOTIDE SEQUENCE [LARGE SCALE GENOMIC DNA]</scope>
    <source>
        <strain evidence="2">CGMCC 4.7035</strain>
    </source>
</reference>
<dbReference type="RefSeq" id="WP_310766517.1">
    <property type="nucleotide sequence ID" value="NZ_JBHRWR010000016.1"/>
</dbReference>
<protein>
    <submittedName>
        <fullName evidence="1">Uncharacterized protein</fullName>
    </submittedName>
</protein>
<dbReference type="EMBL" id="JBHRWR010000016">
    <property type="protein sequence ID" value="MFC3575723.1"/>
    <property type="molecule type" value="Genomic_DNA"/>
</dbReference>